<evidence type="ECO:0000313" key="2">
    <source>
        <dbReference type="EMBL" id="PSN58592.1"/>
    </source>
</evidence>
<protein>
    <submittedName>
        <fullName evidence="2">Uncharacterized protein</fullName>
    </submittedName>
</protein>
<dbReference type="STRING" id="1448308.A0A2T2MZG0"/>
<dbReference type="Proteomes" id="UP000240883">
    <property type="component" value="Unassembled WGS sequence"/>
</dbReference>
<sequence length="144" mass="17320">MERIVRACRKLAVRIDILQHEVVWLRTGLVGREEKAEKRQRYGAFDKERPGEAKFFTLSRVVVVTQRADEIKFESQRQKFLAKEKRVQQAQEKEEKAQAKADRAREREAKKQARITEQERAEKQRREYKAEKLIWNQIQVERLK</sequence>
<reference evidence="2 3" key="1">
    <citation type="journal article" date="2018" name="Front. Microbiol.">
        <title>Genome-Wide Analysis of Corynespora cassiicola Leaf Fall Disease Putative Effectors.</title>
        <authorList>
            <person name="Lopez D."/>
            <person name="Ribeiro S."/>
            <person name="Label P."/>
            <person name="Fumanal B."/>
            <person name="Venisse J.S."/>
            <person name="Kohler A."/>
            <person name="de Oliveira R.R."/>
            <person name="Labutti K."/>
            <person name="Lipzen A."/>
            <person name="Lail K."/>
            <person name="Bauer D."/>
            <person name="Ohm R.A."/>
            <person name="Barry K.W."/>
            <person name="Spatafora J."/>
            <person name="Grigoriev I.V."/>
            <person name="Martin F.M."/>
            <person name="Pujade-Renaud V."/>
        </authorList>
    </citation>
    <scope>NUCLEOTIDE SEQUENCE [LARGE SCALE GENOMIC DNA]</scope>
    <source>
        <strain evidence="2 3">Philippines</strain>
    </source>
</reference>
<feature type="region of interest" description="Disordered" evidence="1">
    <location>
        <begin position="89"/>
        <end position="122"/>
    </location>
</feature>
<dbReference type="OrthoDB" id="3795213at2759"/>
<accession>A0A2T2MZG0</accession>
<gene>
    <name evidence="2" type="ORF">BS50DRAFT_580626</name>
</gene>
<organism evidence="2 3">
    <name type="scientific">Corynespora cassiicola Philippines</name>
    <dbReference type="NCBI Taxonomy" id="1448308"/>
    <lineage>
        <taxon>Eukaryota</taxon>
        <taxon>Fungi</taxon>
        <taxon>Dikarya</taxon>
        <taxon>Ascomycota</taxon>
        <taxon>Pezizomycotina</taxon>
        <taxon>Dothideomycetes</taxon>
        <taxon>Pleosporomycetidae</taxon>
        <taxon>Pleosporales</taxon>
        <taxon>Corynesporascaceae</taxon>
        <taxon>Corynespora</taxon>
    </lineage>
</organism>
<proteinExistence type="predicted"/>
<name>A0A2T2MZG0_CORCC</name>
<evidence type="ECO:0000313" key="3">
    <source>
        <dbReference type="Proteomes" id="UP000240883"/>
    </source>
</evidence>
<dbReference type="EMBL" id="KZ678267">
    <property type="protein sequence ID" value="PSN58592.1"/>
    <property type="molecule type" value="Genomic_DNA"/>
</dbReference>
<keyword evidence="3" id="KW-1185">Reference proteome</keyword>
<evidence type="ECO:0000256" key="1">
    <source>
        <dbReference type="SAM" id="MobiDB-lite"/>
    </source>
</evidence>
<dbReference type="AlphaFoldDB" id="A0A2T2MZG0"/>